<dbReference type="AlphaFoldDB" id="A0A4R1I6V3"/>
<dbReference type="SUPFAM" id="SSF56059">
    <property type="entry name" value="Glutathione synthetase ATP-binding domain-like"/>
    <property type="match status" value="1"/>
</dbReference>
<dbReference type="Pfam" id="PF13380">
    <property type="entry name" value="CoA_binding_2"/>
    <property type="match status" value="1"/>
</dbReference>
<dbReference type="FunFam" id="3.30.1490.20:FF:000020">
    <property type="entry name" value="Protein lysine acetyltransferase"/>
    <property type="match status" value="1"/>
</dbReference>
<dbReference type="GO" id="GO:0005524">
    <property type="term" value="F:ATP binding"/>
    <property type="evidence" value="ECO:0007669"/>
    <property type="project" value="UniProtKB-UniRule"/>
</dbReference>
<dbReference type="PANTHER" id="PTHR42793">
    <property type="entry name" value="COA BINDING DOMAIN CONTAINING PROTEIN"/>
    <property type="match status" value="1"/>
</dbReference>
<evidence type="ECO:0000256" key="2">
    <source>
        <dbReference type="PROSITE-ProRule" id="PRU00409"/>
    </source>
</evidence>
<comment type="similarity">
    <text evidence="1">In the N-terminal section; belongs to the acetate CoA ligase alpha subunit family.</text>
</comment>
<dbReference type="Pfam" id="PF13549">
    <property type="entry name" value="ATP-grasp_5"/>
    <property type="match status" value="1"/>
</dbReference>
<comment type="caution">
    <text evidence="4">The sequence shown here is derived from an EMBL/GenBank/DDBJ whole genome shotgun (WGS) entry which is preliminary data.</text>
</comment>
<dbReference type="OrthoDB" id="190266at2"/>
<dbReference type="Gene3D" id="3.30.470.20">
    <property type="entry name" value="ATP-grasp fold, B domain"/>
    <property type="match status" value="1"/>
</dbReference>
<dbReference type="InterPro" id="IPR016102">
    <property type="entry name" value="Succinyl-CoA_synth-like"/>
</dbReference>
<dbReference type="Proteomes" id="UP000295560">
    <property type="component" value="Unassembled WGS sequence"/>
</dbReference>
<proteinExistence type="inferred from homology"/>
<dbReference type="RefSeq" id="WP_132422322.1">
    <property type="nucleotide sequence ID" value="NZ_SMFZ01000001.1"/>
</dbReference>
<dbReference type="Pfam" id="PF13607">
    <property type="entry name" value="Succ_CoA_lig"/>
    <property type="match status" value="1"/>
</dbReference>
<keyword evidence="2" id="KW-0547">Nucleotide-binding</keyword>
<accession>A0A4R1I6V3</accession>
<name>A0A4R1I6V3_PSEEN</name>
<gene>
    <name evidence="4" type="ORF">EV378_1648</name>
</gene>
<evidence type="ECO:0000256" key="1">
    <source>
        <dbReference type="ARBA" id="ARBA00060888"/>
    </source>
</evidence>
<dbReference type="InterPro" id="IPR013815">
    <property type="entry name" value="ATP_grasp_subdomain_1"/>
</dbReference>
<dbReference type="SMART" id="SM00881">
    <property type="entry name" value="CoA_binding"/>
    <property type="match status" value="1"/>
</dbReference>
<evidence type="ECO:0000313" key="4">
    <source>
        <dbReference type="EMBL" id="TCK25822.1"/>
    </source>
</evidence>
<evidence type="ECO:0000259" key="3">
    <source>
        <dbReference type="PROSITE" id="PS50975"/>
    </source>
</evidence>
<dbReference type="Gene3D" id="3.30.1490.20">
    <property type="entry name" value="ATP-grasp fold, A domain"/>
    <property type="match status" value="1"/>
</dbReference>
<keyword evidence="5" id="KW-1185">Reference proteome</keyword>
<dbReference type="GO" id="GO:0046872">
    <property type="term" value="F:metal ion binding"/>
    <property type="evidence" value="ECO:0007669"/>
    <property type="project" value="InterPro"/>
</dbReference>
<dbReference type="InterPro" id="IPR036291">
    <property type="entry name" value="NAD(P)-bd_dom_sf"/>
</dbReference>
<feature type="domain" description="ATP-grasp" evidence="3">
    <location>
        <begin position="501"/>
        <end position="555"/>
    </location>
</feature>
<organism evidence="4 5">
    <name type="scientific">Pseudonocardia endophytica</name>
    <dbReference type="NCBI Taxonomy" id="401976"/>
    <lineage>
        <taxon>Bacteria</taxon>
        <taxon>Bacillati</taxon>
        <taxon>Actinomycetota</taxon>
        <taxon>Actinomycetes</taxon>
        <taxon>Pseudonocardiales</taxon>
        <taxon>Pseudonocardiaceae</taxon>
        <taxon>Pseudonocardia</taxon>
    </lineage>
</organism>
<dbReference type="SUPFAM" id="SSF52210">
    <property type="entry name" value="Succinyl-CoA synthetase domains"/>
    <property type="match status" value="2"/>
</dbReference>
<dbReference type="Gene3D" id="3.40.50.261">
    <property type="entry name" value="Succinyl-CoA synthetase domains"/>
    <property type="match status" value="2"/>
</dbReference>
<dbReference type="Gene3D" id="3.40.50.720">
    <property type="entry name" value="NAD(P)-binding Rossmann-like Domain"/>
    <property type="match status" value="1"/>
</dbReference>
<dbReference type="InterPro" id="IPR011761">
    <property type="entry name" value="ATP-grasp"/>
</dbReference>
<dbReference type="SUPFAM" id="SSF51735">
    <property type="entry name" value="NAD(P)-binding Rossmann-fold domains"/>
    <property type="match status" value="1"/>
</dbReference>
<dbReference type="EMBL" id="SMFZ01000001">
    <property type="protein sequence ID" value="TCK25822.1"/>
    <property type="molecule type" value="Genomic_DNA"/>
</dbReference>
<dbReference type="InterPro" id="IPR032875">
    <property type="entry name" value="Succ_CoA_lig_flav_dom"/>
</dbReference>
<reference evidence="4 5" key="1">
    <citation type="submission" date="2019-03" db="EMBL/GenBank/DDBJ databases">
        <title>Sequencing the genomes of 1000 actinobacteria strains.</title>
        <authorList>
            <person name="Klenk H.-P."/>
        </authorList>
    </citation>
    <scope>NUCLEOTIDE SEQUENCE [LARGE SCALE GENOMIC DNA]</scope>
    <source>
        <strain evidence="4 5">DSM 44969</strain>
    </source>
</reference>
<dbReference type="InterPro" id="IPR003781">
    <property type="entry name" value="CoA-bd"/>
</dbReference>
<dbReference type="PANTHER" id="PTHR42793:SF4">
    <property type="entry name" value="BLL6376 PROTEIN"/>
    <property type="match status" value="1"/>
</dbReference>
<dbReference type="PROSITE" id="PS50975">
    <property type="entry name" value="ATP_GRASP"/>
    <property type="match status" value="1"/>
</dbReference>
<sequence>MTDRRTADQVPVGGPVAPGLDALFDARSVAVVGASDDRNKLAGRVLALLTGSGFDGTVHPVNPRRDTVQGLPSFPSVAALPEVPDLAVVIVPADAVEAAVVECAVAGVRVAVVTSAGFAETGAAGAAVQRRMADAARRAGMRLLGPNCLGAVNSASRLCASFSATFVRGLPTPGPVGVVSQSGAYGGHVLHLAGVRGLGVRYWLTTGNEADIDVAEGIRWMAERDDVSVILAYVEGVSDGARFVDALRAAHRTRTPVVVLRTGSSRAGGRAAASHTGAFTGSDAVFDRVLAEYGAHRARTIEEQLDVVYACSRGIPAPGRRLGVVTVSGGVGAQICDAADRYGLELPELPEAARERVTALLPYATVANPVDTTANILQRTDVLTAAVETIFSRRTYDTLVAFFTTVLLNADTAAAVLSAMTDALAYRAGETVAICMIAEPETVAAFERAGCLVFEDPDRVVRAVAALAGFAEAFARPVPPPSAVTLPTTVLRGPFDQPTARSVLANAGIPVLPIETAGSADDAVAAAGRLGYPVVVKAVSPDVEHFSDAGGVALALETADQVRAAFDQVTTSVRRSHPDAHVTGVAVSPMARAGGVETIVGVSRDPVFGPVVLLGLGGVYVETLGDTVTRLAPVDDDGARAMIDELRGSALLTGSRGRPAADIGALATALVRLSEFAVEHPEVVSAEVNPLVVWTDGAAALDTVVTTGSEQDGRP</sequence>
<protein>
    <submittedName>
        <fullName evidence="4">Acyl-CoA synthetase (NDP forming)</fullName>
    </submittedName>
</protein>
<evidence type="ECO:0000313" key="5">
    <source>
        <dbReference type="Proteomes" id="UP000295560"/>
    </source>
</evidence>
<keyword evidence="2" id="KW-0067">ATP-binding</keyword>